<feature type="domain" description="Heterokaryon incompatibility" evidence="1">
    <location>
        <begin position="62"/>
        <end position="210"/>
    </location>
</feature>
<dbReference type="RefSeq" id="XP_031007539.1">
    <property type="nucleotide sequence ID" value="XM_031147161.1"/>
</dbReference>
<dbReference type="OrthoDB" id="5125733at2759"/>
<dbReference type="AlphaFoldDB" id="A0A8H8U344"/>
<comment type="caution">
    <text evidence="2">The sequence shown here is derived from an EMBL/GenBank/DDBJ whole genome shotgun (WGS) entry which is preliminary data.</text>
</comment>
<keyword evidence="3" id="KW-1185">Reference proteome</keyword>
<dbReference type="Pfam" id="PF06985">
    <property type="entry name" value="HET"/>
    <property type="match status" value="1"/>
</dbReference>
<dbReference type="PANTHER" id="PTHR33112:SF10">
    <property type="entry name" value="TOL"/>
    <property type="match status" value="1"/>
</dbReference>
<dbReference type="GeneID" id="41982382"/>
<evidence type="ECO:0000313" key="3">
    <source>
        <dbReference type="Proteomes" id="UP000431533"/>
    </source>
</evidence>
<reference evidence="2 3" key="1">
    <citation type="submission" date="2018-05" db="EMBL/GenBank/DDBJ databases">
        <title>Genome sequencing and assembly of the regulated plant pathogen Lachnellula willkommii and related sister species for the development of diagnostic species identification markers.</title>
        <authorList>
            <person name="Giroux E."/>
            <person name="Bilodeau G."/>
        </authorList>
    </citation>
    <scope>NUCLEOTIDE SEQUENCE [LARGE SCALE GENOMIC DNA]</scope>
    <source>
        <strain evidence="2 3">CBS 185.66</strain>
    </source>
</reference>
<evidence type="ECO:0000259" key="1">
    <source>
        <dbReference type="Pfam" id="PF06985"/>
    </source>
</evidence>
<organism evidence="2 3">
    <name type="scientific">Lachnellula hyalina</name>
    <dbReference type="NCBI Taxonomy" id="1316788"/>
    <lineage>
        <taxon>Eukaryota</taxon>
        <taxon>Fungi</taxon>
        <taxon>Dikarya</taxon>
        <taxon>Ascomycota</taxon>
        <taxon>Pezizomycotina</taxon>
        <taxon>Leotiomycetes</taxon>
        <taxon>Helotiales</taxon>
        <taxon>Lachnaceae</taxon>
        <taxon>Lachnellula</taxon>
    </lineage>
</organism>
<accession>A0A8H8U344</accession>
<protein>
    <recommendedName>
        <fullName evidence="1">Heterokaryon incompatibility domain-containing protein</fullName>
    </recommendedName>
</protein>
<evidence type="ECO:0000313" key="2">
    <source>
        <dbReference type="EMBL" id="TVY28751.1"/>
    </source>
</evidence>
<dbReference type="Proteomes" id="UP000431533">
    <property type="component" value="Unassembled WGS sequence"/>
</dbReference>
<name>A0A8H8U344_9HELO</name>
<proteinExistence type="predicted"/>
<dbReference type="InterPro" id="IPR010730">
    <property type="entry name" value="HET"/>
</dbReference>
<gene>
    <name evidence="2" type="ORF">LHYA1_G002184</name>
</gene>
<sequence>MSCARTWMRKCVENHDICSKVSSSTSGIRRPMRLLQIGMPEPEKLRLLTDEAQSYKNLKPDYLTLSHRWGSANPLELTSSTFSQLKQGIEIADLSKTFRHSIKVAQELNIDLIWIDSLCIFQDSAEDWAREAPLMQCVYGGAVCNISAIASEDSDTGCFFKRNPSQLKPYDIQTQWNDGSNGSCMLYYPDLRRDAIENAPLASRGWVFQERLLAPRILYLDDTQLFWECHGLKACEAYPDGMPFSDGSSKERDALAALKLGTIGSTISSPDKKQLQRLWQNSCFDDGYCAGLWRKYLPSQLLWRADIHTIGHLRRSIEYRAPSWSWASLDGPIIPGGFSDDGIIIKILECHVRDISGDSTGQIHSGVLRILGPLMTIELQPYARKWYRFRMLIDRRWTYGFILWLDTDDPICNGSYQIHCLPILSDADSDRPERSPLTKCLLLLPTGKWPGQFVRCGTLTLESGEMKDWKGFRNIRNHDWLQYESRDDEGNCVISII</sequence>
<dbReference type="EMBL" id="QGMH01000026">
    <property type="protein sequence ID" value="TVY28751.1"/>
    <property type="molecule type" value="Genomic_DNA"/>
</dbReference>
<dbReference type="PANTHER" id="PTHR33112">
    <property type="entry name" value="DOMAIN PROTEIN, PUTATIVE-RELATED"/>
    <property type="match status" value="1"/>
</dbReference>